<evidence type="ECO:0000256" key="5">
    <source>
        <dbReference type="ARBA" id="ARBA00022833"/>
    </source>
</evidence>
<comment type="caution">
    <text evidence="9">The sequence shown here is derived from an EMBL/GenBank/DDBJ whole genome shotgun (WGS) entry which is preliminary data.</text>
</comment>
<sequence length="110" mass="13196">MRYAATRREREEETSLLAARLMMPKPQWYSMYNTGYKNYPCDKCERKFGRKSHFLLHHRTVHENRKDFACDKCQRKFGQKVNLLVHQKITVTRQLDASQQRTWPPPPIAT</sequence>
<gene>
    <name evidence="9" type="ORF">TKK_006437</name>
</gene>
<evidence type="ECO:0000259" key="8">
    <source>
        <dbReference type="PROSITE" id="PS50157"/>
    </source>
</evidence>
<evidence type="ECO:0000256" key="6">
    <source>
        <dbReference type="ARBA" id="ARBA00023242"/>
    </source>
</evidence>
<protein>
    <recommendedName>
        <fullName evidence="8">C2H2-type domain-containing protein</fullName>
    </recommendedName>
</protein>
<name>A0ABD2X7K7_9HYME</name>
<evidence type="ECO:0000256" key="1">
    <source>
        <dbReference type="ARBA" id="ARBA00004123"/>
    </source>
</evidence>
<dbReference type="InterPro" id="IPR013087">
    <property type="entry name" value="Znf_C2H2_type"/>
</dbReference>
<dbReference type="PROSITE" id="PS00028">
    <property type="entry name" value="ZINC_FINGER_C2H2_1"/>
    <property type="match status" value="1"/>
</dbReference>
<keyword evidence="10" id="KW-1185">Reference proteome</keyword>
<dbReference type="SUPFAM" id="SSF57667">
    <property type="entry name" value="beta-beta-alpha zinc fingers"/>
    <property type="match status" value="1"/>
</dbReference>
<dbReference type="InterPro" id="IPR036236">
    <property type="entry name" value="Znf_C2H2_sf"/>
</dbReference>
<dbReference type="PROSITE" id="PS50157">
    <property type="entry name" value="ZINC_FINGER_C2H2_2"/>
    <property type="match status" value="2"/>
</dbReference>
<dbReference type="Pfam" id="PF00096">
    <property type="entry name" value="zf-C2H2"/>
    <property type="match status" value="2"/>
</dbReference>
<dbReference type="EMBL" id="JBJJXI010000051">
    <property type="protein sequence ID" value="KAL3400601.1"/>
    <property type="molecule type" value="Genomic_DNA"/>
</dbReference>
<evidence type="ECO:0000256" key="7">
    <source>
        <dbReference type="PROSITE-ProRule" id="PRU00042"/>
    </source>
</evidence>
<keyword evidence="5" id="KW-0862">Zinc</keyword>
<comment type="subcellular location">
    <subcellularLocation>
        <location evidence="1">Nucleus</location>
    </subcellularLocation>
</comment>
<organism evidence="9 10">
    <name type="scientific">Trichogramma kaykai</name>
    <dbReference type="NCBI Taxonomy" id="54128"/>
    <lineage>
        <taxon>Eukaryota</taxon>
        <taxon>Metazoa</taxon>
        <taxon>Ecdysozoa</taxon>
        <taxon>Arthropoda</taxon>
        <taxon>Hexapoda</taxon>
        <taxon>Insecta</taxon>
        <taxon>Pterygota</taxon>
        <taxon>Neoptera</taxon>
        <taxon>Endopterygota</taxon>
        <taxon>Hymenoptera</taxon>
        <taxon>Apocrita</taxon>
        <taxon>Proctotrupomorpha</taxon>
        <taxon>Chalcidoidea</taxon>
        <taxon>Trichogrammatidae</taxon>
        <taxon>Trichogramma</taxon>
    </lineage>
</organism>
<keyword evidence="4 7" id="KW-0863">Zinc-finger</keyword>
<feature type="domain" description="C2H2-type" evidence="8">
    <location>
        <begin position="68"/>
        <end position="89"/>
    </location>
</feature>
<evidence type="ECO:0000313" key="9">
    <source>
        <dbReference type="EMBL" id="KAL3400601.1"/>
    </source>
</evidence>
<keyword evidence="6" id="KW-0539">Nucleus</keyword>
<keyword evidence="3" id="KW-0677">Repeat</keyword>
<dbReference type="PANTHER" id="PTHR23226:SF416">
    <property type="entry name" value="FI01424P"/>
    <property type="match status" value="1"/>
</dbReference>
<feature type="domain" description="C2H2-type" evidence="8">
    <location>
        <begin position="39"/>
        <end position="67"/>
    </location>
</feature>
<evidence type="ECO:0000256" key="2">
    <source>
        <dbReference type="ARBA" id="ARBA00022723"/>
    </source>
</evidence>
<accession>A0ABD2X7K7</accession>
<dbReference type="GO" id="GO:0005634">
    <property type="term" value="C:nucleus"/>
    <property type="evidence" value="ECO:0007669"/>
    <property type="project" value="UniProtKB-SubCell"/>
</dbReference>
<dbReference type="FunFam" id="3.30.160.60:FF:000100">
    <property type="entry name" value="Zinc finger 45-like"/>
    <property type="match status" value="1"/>
</dbReference>
<keyword evidence="2" id="KW-0479">Metal-binding</keyword>
<evidence type="ECO:0000256" key="3">
    <source>
        <dbReference type="ARBA" id="ARBA00022737"/>
    </source>
</evidence>
<dbReference type="Proteomes" id="UP001627154">
    <property type="component" value="Unassembled WGS sequence"/>
</dbReference>
<dbReference type="SMART" id="SM00355">
    <property type="entry name" value="ZnF_C2H2"/>
    <property type="match status" value="2"/>
</dbReference>
<evidence type="ECO:0000256" key="4">
    <source>
        <dbReference type="ARBA" id="ARBA00022771"/>
    </source>
</evidence>
<proteinExistence type="predicted"/>
<dbReference type="Gene3D" id="3.30.160.60">
    <property type="entry name" value="Classic Zinc Finger"/>
    <property type="match status" value="2"/>
</dbReference>
<dbReference type="AlphaFoldDB" id="A0ABD2X7K7"/>
<evidence type="ECO:0000313" key="10">
    <source>
        <dbReference type="Proteomes" id="UP001627154"/>
    </source>
</evidence>
<dbReference type="PANTHER" id="PTHR23226">
    <property type="entry name" value="ZINC FINGER AND SCAN DOMAIN-CONTAINING"/>
    <property type="match status" value="1"/>
</dbReference>
<dbReference type="GO" id="GO:0008270">
    <property type="term" value="F:zinc ion binding"/>
    <property type="evidence" value="ECO:0007669"/>
    <property type="project" value="UniProtKB-KW"/>
</dbReference>
<reference evidence="9 10" key="1">
    <citation type="journal article" date="2024" name="bioRxiv">
        <title>A reference genome for Trichogramma kaykai: A tiny desert-dwelling parasitoid wasp with competing sex-ratio distorters.</title>
        <authorList>
            <person name="Culotta J."/>
            <person name="Lindsey A.R."/>
        </authorList>
    </citation>
    <scope>NUCLEOTIDE SEQUENCE [LARGE SCALE GENOMIC DNA]</scope>
    <source>
        <strain evidence="9 10">KSX58</strain>
    </source>
</reference>